<protein>
    <recommendedName>
        <fullName evidence="3">DUF3467 domain-containing protein</fullName>
    </recommendedName>
</protein>
<name>A0A1G5WMR1_9EURY</name>
<sequence>MSENQLNFFIPEHMDEINVVGGAVTSTPFNIRLLLFNDEIERNCDIVKDNVKIIRTGKAEIVMHPQVAKNIAELLLKEVENYQNKFTLDK</sequence>
<proteinExistence type="predicted"/>
<keyword evidence="2" id="KW-1185">Reference proteome</keyword>
<reference evidence="1 2" key="1">
    <citation type="submission" date="2016-10" db="EMBL/GenBank/DDBJ databases">
        <authorList>
            <person name="Varghese N."/>
            <person name="Submissions S."/>
        </authorList>
    </citation>
    <scope>NUCLEOTIDE SEQUENCE [LARGE SCALE GENOMIC DNA]</scope>
    <source>
        <strain evidence="1 2">DSM 16643</strain>
    </source>
</reference>
<dbReference type="Proteomes" id="UP000323439">
    <property type="component" value="Unassembled WGS sequence"/>
</dbReference>
<evidence type="ECO:0008006" key="3">
    <source>
        <dbReference type="Google" id="ProtNLM"/>
    </source>
</evidence>
<dbReference type="OrthoDB" id="82460at2157"/>
<dbReference type="RefSeq" id="WP_149732057.1">
    <property type="nucleotide sequence ID" value="NZ_FMXB01000011.1"/>
</dbReference>
<evidence type="ECO:0000313" key="2">
    <source>
        <dbReference type="Proteomes" id="UP000323439"/>
    </source>
</evidence>
<dbReference type="EMBL" id="FMXB01000011">
    <property type="protein sequence ID" value="SDA59448.1"/>
    <property type="molecule type" value="Genomic_DNA"/>
</dbReference>
<evidence type="ECO:0000313" key="1">
    <source>
        <dbReference type="EMBL" id="SDA59448.1"/>
    </source>
</evidence>
<dbReference type="AlphaFoldDB" id="A0A1G5WMR1"/>
<accession>A0A1G5WMR1</accession>
<organism evidence="1 2">
    <name type="scientific">Methanobrevibacter millerae</name>
    <dbReference type="NCBI Taxonomy" id="230361"/>
    <lineage>
        <taxon>Archaea</taxon>
        <taxon>Methanobacteriati</taxon>
        <taxon>Methanobacteriota</taxon>
        <taxon>Methanomada group</taxon>
        <taxon>Methanobacteria</taxon>
        <taxon>Methanobacteriales</taxon>
        <taxon>Methanobacteriaceae</taxon>
        <taxon>Methanobrevibacter</taxon>
    </lineage>
</organism>
<gene>
    <name evidence="1" type="ORF">SAMN02910315_01523</name>
</gene>